<dbReference type="InterPro" id="IPR003180">
    <property type="entry name" value="MPG"/>
</dbReference>
<keyword evidence="3 5" id="KW-0378">Hydrolase</keyword>
<proteinExistence type="inferred from homology"/>
<evidence type="ECO:0000256" key="2">
    <source>
        <dbReference type="ARBA" id="ARBA00022763"/>
    </source>
</evidence>
<dbReference type="CDD" id="cd00540">
    <property type="entry name" value="AAG"/>
    <property type="match status" value="1"/>
</dbReference>
<reference evidence="6 7" key="1">
    <citation type="journal article" date="2013" name="Front. Microbiol.">
        <title>Comparative genomic analyses of the cyanobacterium, Lyngbya aestuarii BL J, a powerful hydrogen producer.</title>
        <authorList>
            <person name="Kothari A."/>
            <person name="Vaughn M."/>
            <person name="Garcia-Pichel F."/>
        </authorList>
    </citation>
    <scope>NUCLEOTIDE SEQUENCE [LARGE SCALE GENOMIC DNA]</scope>
    <source>
        <strain evidence="6 7">BL J</strain>
    </source>
</reference>
<keyword evidence="4 5" id="KW-0234">DNA repair</keyword>
<dbReference type="Pfam" id="PF02245">
    <property type="entry name" value="Pur_DNA_glyco"/>
    <property type="match status" value="1"/>
</dbReference>
<dbReference type="PANTHER" id="PTHR10429">
    <property type="entry name" value="DNA-3-METHYLADENINE GLYCOSYLASE"/>
    <property type="match status" value="1"/>
</dbReference>
<name>U7QMD1_9CYAN</name>
<dbReference type="NCBIfam" id="TIGR00567">
    <property type="entry name" value="3mg"/>
    <property type="match status" value="1"/>
</dbReference>
<keyword evidence="7" id="KW-1185">Reference proteome</keyword>
<dbReference type="Gene3D" id="3.10.300.10">
    <property type="entry name" value="Methylpurine-DNA glycosylase (MPG)"/>
    <property type="match status" value="1"/>
</dbReference>
<dbReference type="PANTHER" id="PTHR10429:SF0">
    <property type="entry name" value="DNA-3-METHYLADENINE GLYCOSYLASE"/>
    <property type="match status" value="1"/>
</dbReference>
<evidence type="ECO:0000256" key="4">
    <source>
        <dbReference type="ARBA" id="ARBA00023204"/>
    </source>
</evidence>
<evidence type="ECO:0000256" key="1">
    <source>
        <dbReference type="ARBA" id="ARBA00009232"/>
    </source>
</evidence>
<dbReference type="GO" id="GO:0003905">
    <property type="term" value="F:alkylbase DNA N-glycosylase activity"/>
    <property type="evidence" value="ECO:0007669"/>
    <property type="project" value="InterPro"/>
</dbReference>
<dbReference type="OrthoDB" id="9794313at2"/>
<comment type="similarity">
    <text evidence="1 5">Belongs to the DNA glycosylase MPG family.</text>
</comment>
<accession>U7QMD1</accession>
<evidence type="ECO:0000313" key="6">
    <source>
        <dbReference type="EMBL" id="ERT08275.1"/>
    </source>
</evidence>
<keyword evidence="6" id="KW-0326">Glycosidase</keyword>
<comment type="caution">
    <text evidence="6">The sequence shown here is derived from an EMBL/GenBank/DDBJ whole genome shotgun (WGS) entry which is preliminary data.</text>
</comment>
<protein>
    <recommendedName>
        <fullName evidence="5">Putative 3-methyladenine DNA glycosylase</fullName>
        <ecNumber evidence="5">3.2.2.-</ecNumber>
    </recommendedName>
</protein>
<sequence>MNTNFNEIVDATWLSRPSPTIALELLGCTVVRHLPNGEQIRGVIVETEAYTEGDPACHAYRKRTPRNTVMFGPAGMSYVYLIYGMYHCLNIVTDEDGIASAVLIRALELSSIPEFLQQDLNFPVKSDRHLKKPLKKDKFSRLAAGPGKLCRVLKIDRTLTDLPLHPDGPLWLEHRTPTFQQSVNSGKIQFVQTTRIGITQGTDLPWRWYIADCPAVSQC</sequence>
<keyword evidence="2 5" id="KW-0227">DNA damage</keyword>
<organism evidence="6 7">
    <name type="scientific">Lyngbya aestuarii BL J</name>
    <dbReference type="NCBI Taxonomy" id="1348334"/>
    <lineage>
        <taxon>Bacteria</taxon>
        <taxon>Bacillati</taxon>
        <taxon>Cyanobacteriota</taxon>
        <taxon>Cyanophyceae</taxon>
        <taxon>Oscillatoriophycideae</taxon>
        <taxon>Oscillatoriales</taxon>
        <taxon>Microcoleaceae</taxon>
        <taxon>Lyngbya</taxon>
    </lineage>
</organism>
<dbReference type="Proteomes" id="UP000017127">
    <property type="component" value="Unassembled WGS sequence"/>
</dbReference>
<gene>
    <name evidence="6" type="ORF">M595_1774</name>
</gene>
<dbReference type="EC" id="3.2.2.-" evidence="5"/>
<dbReference type="HAMAP" id="MF_00527">
    <property type="entry name" value="3MGH"/>
    <property type="match status" value="1"/>
</dbReference>
<dbReference type="GO" id="GO:0003677">
    <property type="term" value="F:DNA binding"/>
    <property type="evidence" value="ECO:0007669"/>
    <property type="project" value="InterPro"/>
</dbReference>
<dbReference type="RefSeq" id="WP_023065522.1">
    <property type="nucleotide sequence ID" value="NZ_AUZM01000012.1"/>
</dbReference>
<evidence type="ECO:0000256" key="3">
    <source>
        <dbReference type="ARBA" id="ARBA00022801"/>
    </source>
</evidence>
<dbReference type="InterPro" id="IPR011034">
    <property type="entry name" value="Formyl_transferase-like_C_sf"/>
</dbReference>
<evidence type="ECO:0000313" key="7">
    <source>
        <dbReference type="Proteomes" id="UP000017127"/>
    </source>
</evidence>
<evidence type="ECO:0000256" key="5">
    <source>
        <dbReference type="HAMAP-Rule" id="MF_00527"/>
    </source>
</evidence>
<dbReference type="InterPro" id="IPR036995">
    <property type="entry name" value="MPG_sf"/>
</dbReference>
<dbReference type="SUPFAM" id="SSF50486">
    <property type="entry name" value="FMT C-terminal domain-like"/>
    <property type="match status" value="1"/>
</dbReference>
<dbReference type="PATRIC" id="fig|1348334.3.peg.1731"/>
<dbReference type="GO" id="GO:0006284">
    <property type="term" value="P:base-excision repair"/>
    <property type="evidence" value="ECO:0007669"/>
    <property type="project" value="InterPro"/>
</dbReference>
<dbReference type="EMBL" id="AUZM01000012">
    <property type="protein sequence ID" value="ERT08275.1"/>
    <property type="molecule type" value="Genomic_DNA"/>
</dbReference>
<dbReference type="AlphaFoldDB" id="U7QMD1"/>